<evidence type="ECO:0000256" key="1">
    <source>
        <dbReference type="SAM" id="SignalP"/>
    </source>
</evidence>
<dbReference type="GeneID" id="54351178"/>
<dbReference type="EMBL" id="ML978982">
    <property type="protein sequence ID" value="KAF1925728.1"/>
    <property type="molecule type" value="Genomic_DNA"/>
</dbReference>
<accession>A0A6A5RET8</accession>
<keyword evidence="3" id="KW-1185">Reference proteome</keyword>
<evidence type="ECO:0000313" key="2">
    <source>
        <dbReference type="EMBL" id="KAF1925728.1"/>
    </source>
</evidence>
<proteinExistence type="predicted"/>
<dbReference type="AlphaFoldDB" id="A0A6A5RET8"/>
<keyword evidence="1" id="KW-0732">Signal</keyword>
<dbReference type="OrthoDB" id="3780616at2759"/>
<organism evidence="2 3">
    <name type="scientific">Didymella exigua CBS 183.55</name>
    <dbReference type="NCBI Taxonomy" id="1150837"/>
    <lineage>
        <taxon>Eukaryota</taxon>
        <taxon>Fungi</taxon>
        <taxon>Dikarya</taxon>
        <taxon>Ascomycota</taxon>
        <taxon>Pezizomycotina</taxon>
        <taxon>Dothideomycetes</taxon>
        <taxon>Pleosporomycetidae</taxon>
        <taxon>Pleosporales</taxon>
        <taxon>Pleosporineae</taxon>
        <taxon>Didymellaceae</taxon>
        <taxon>Didymella</taxon>
    </lineage>
</organism>
<evidence type="ECO:0000313" key="3">
    <source>
        <dbReference type="Proteomes" id="UP000800082"/>
    </source>
</evidence>
<gene>
    <name evidence="2" type="ORF">M421DRAFT_423566</name>
</gene>
<protein>
    <submittedName>
        <fullName evidence="2">Uncharacterized protein</fullName>
    </submittedName>
</protein>
<feature type="signal peptide" evidence="1">
    <location>
        <begin position="1"/>
        <end position="18"/>
    </location>
</feature>
<sequence length="149" mass="16422">MRSFILMAVMALLAFVSAMPITPSAPHLSKRAEQLRLEGLREFDIAERLSAPIVDSDQFEPFMTRFHNKLSAMIDSLAGADEEAFDVEGDVAPGSVEAPQMLPKASTRGSSIYRSVCALFHGGEDDLGYEGKELQWRRPEGMKHWGGGH</sequence>
<dbReference type="Proteomes" id="UP000800082">
    <property type="component" value="Unassembled WGS sequence"/>
</dbReference>
<dbReference type="RefSeq" id="XP_033445980.1">
    <property type="nucleotide sequence ID" value="XM_033593510.1"/>
</dbReference>
<name>A0A6A5RET8_9PLEO</name>
<reference evidence="2" key="1">
    <citation type="journal article" date="2020" name="Stud. Mycol.">
        <title>101 Dothideomycetes genomes: a test case for predicting lifestyles and emergence of pathogens.</title>
        <authorList>
            <person name="Haridas S."/>
            <person name="Albert R."/>
            <person name="Binder M."/>
            <person name="Bloem J."/>
            <person name="Labutti K."/>
            <person name="Salamov A."/>
            <person name="Andreopoulos B."/>
            <person name="Baker S."/>
            <person name="Barry K."/>
            <person name="Bills G."/>
            <person name="Bluhm B."/>
            <person name="Cannon C."/>
            <person name="Castanera R."/>
            <person name="Culley D."/>
            <person name="Daum C."/>
            <person name="Ezra D."/>
            <person name="Gonzalez J."/>
            <person name="Henrissat B."/>
            <person name="Kuo A."/>
            <person name="Liang C."/>
            <person name="Lipzen A."/>
            <person name="Lutzoni F."/>
            <person name="Magnuson J."/>
            <person name="Mondo S."/>
            <person name="Nolan M."/>
            <person name="Ohm R."/>
            <person name="Pangilinan J."/>
            <person name="Park H.-J."/>
            <person name="Ramirez L."/>
            <person name="Alfaro M."/>
            <person name="Sun H."/>
            <person name="Tritt A."/>
            <person name="Yoshinaga Y."/>
            <person name="Zwiers L.-H."/>
            <person name="Turgeon B."/>
            <person name="Goodwin S."/>
            <person name="Spatafora J."/>
            <person name="Crous P."/>
            <person name="Grigoriev I."/>
        </authorList>
    </citation>
    <scope>NUCLEOTIDE SEQUENCE</scope>
    <source>
        <strain evidence="2">CBS 183.55</strain>
    </source>
</reference>
<feature type="chain" id="PRO_5025599561" evidence="1">
    <location>
        <begin position="19"/>
        <end position="149"/>
    </location>
</feature>